<keyword evidence="9 12" id="KW-0472">Membrane</keyword>
<evidence type="ECO:0000259" key="17">
    <source>
        <dbReference type="Pfam" id="PF07715"/>
    </source>
</evidence>
<evidence type="ECO:0000256" key="4">
    <source>
        <dbReference type="ARBA" id="ARBA00022452"/>
    </source>
</evidence>
<feature type="domain" description="TonB-dependent receptor-like beta-barrel" evidence="16">
    <location>
        <begin position="250"/>
        <end position="696"/>
    </location>
</feature>
<comment type="similarity">
    <text evidence="2 12 14">Belongs to the TonB-dependent receptor family.</text>
</comment>
<evidence type="ECO:0000256" key="6">
    <source>
        <dbReference type="ARBA" id="ARBA00022729"/>
    </source>
</evidence>
<organism evidence="18 19">
    <name type="scientific">Vibrio algivorus</name>
    <dbReference type="NCBI Taxonomy" id="1667024"/>
    <lineage>
        <taxon>Bacteria</taxon>
        <taxon>Pseudomonadati</taxon>
        <taxon>Pseudomonadota</taxon>
        <taxon>Gammaproteobacteria</taxon>
        <taxon>Vibrionales</taxon>
        <taxon>Vibrionaceae</taxon>
        <taxon>Vibrio</taxon>
    </lineage>
</organism>
<evidence type="ECO:0000259" key="16">
    <source>
        <dbReference type="Pfam" id="PF00593"/>
    </source>
</evidence>
<dbReference type="InterPro" id="IPR036942">
    <property type="entry name" value="Beta-barrel_TonB_sf"/>
</dbReference>
<dbReference type="Pfam" id="PF07715">
    <property type="entry name" value="Plug"/>
    <property type="match status" value="1"/>
</dbReference>
<comment type="caution">
    <text evidence="18">The sequence shown here is derived from an EMBL/GenBank/DDBJ whole genome shotgun (WGS) entry which is preliminary data.</text>
</comment>
<dbReference type="EMBL" id="BSPV01000003">
    <property type="protein sequence ID" value="GLT13836.1"/>
    <property type="molecule type" value="Genomic_DNA"/>
</dbReference>
<keyword evidence="7" id="KW-0406">Ion transport</keyword>
<evidence type="ECO:0000256" key="1">
    <source>
        <dbReference type="ARBA" id="ARBA00004571"/>
    </source>
</evidence>
<evidence type="ECO:0000256" key="7">
    <source>
        <dbReference type="ARBA" id="ARBA00023065"/>
    </source>
</evidence>
<dbReference type="SUPFAM" id="SSF56935">
    <property type="entry name" value="Porins"/>
    <property type="match status" value="1"/>
</dbReference>
<keyword evidence="8 13" id="KW-0798">TonB box</keyword>
<evidence type="ECO:0000256" key="5">
    <source>
        <dbReference type="ARBA" id="ARBA00022692"/>
    </source>
</evidence>
<dbReference type="RefSeq" id="WP_089124218.1">
    <property type="nucleotide sequence ID" value="NZ_BSPV01000003.1"/>
</dbReference>
<dbReference type="PANTHER" id="PTHR30069:SF42">
    <property type="entry name" value="FERRIC AEROBACTIN RECEPTOR"/>
    <property type="match status" value="1"/>
</dbReference>
<dbReference type="InterPro" id="IPR012910">
    <property type="entry name" value="Plug_dom"/>
</dbReference>
<protein>
    <submittedName>
        <fullName evidence="18">Ferric aerobactin receptor IutA</fullName>
    </submittedName>
</protein>
<dbReference type="Gene3D" id="2.40.170.20">
    <property type="entry name" value="TonB-dependent receptor, beta-barrel domain"/>
    <property type="match status" value="1"/>
</dbReference>
<feature type="short sequence motif" description="TonB box" evidence="13">
    <location>
        <begin position="44"/>
        <end position="50"/>
    </location>
</feature>
<evidence type="ECO:0000256" key="14">
    <source>
        <dbReference type="RuleBase" id="RU003357"/>
    </source>
</evidence>
<dbReference type="InterPro" id="IPR010105">
    <property type="entry name" value="TonB_sidphr_rcpt"/>
</dbReference>
<dbReference type="PROSITE" id="PS00430">
    <property type="entry name" value="TONB_DEPENDENT_REC_1"/>
    <property type="match status" value="1"/>
</dbReference>
<keyword evidence="4 12" id="KW-1134">Transmembrane beta strand</keyword>
<accession>A0ABQ6ELH5</accession>
<dbReference type="Pfam" id="PF00593">
    <property type="entry name" value="TonB_dep_Rec_b-barrel"/>
    <property type="match status" value="1"/>
</dbReference>
<gene>
    <name evidence="18" type="primary">iutA</name>
    <name evidence="18" type="ORF">GCM10007931_08100</name>
</gene>
<dbReference type="Proteomes" id="UP001157156">
    <property type="component" value="Unassembled WGS sequence"/>
</dbReference>
<keyword evidence="19" id="KW-1185">Reference proteome</keyword>
<evidence type="ECO:0000256" key="9">
    <source>
        <dbReference type="ARBA" id="ARBA00023136"/>
    </source>
</evidence>
<evidence type="ECO:0000313" key="18">
    <source>
        <dbReference type="EMBL" id="GLT13836.1"/>
    </source>
</evidence>
<evidence type="ECO:0000256" key="11">
    <source>
        <dbReference type="ARBA" id="ARBA00023237"/>
    </source>
</evidence>
<keyword evidence="6 15" id="KW-0732">Signal</keyword>
<dbReference type="PROSITE" id="PS52016">
    <property type="entry name" value="TONB_DEPENDENT_REC_3"/>
    <property type="match status" value="1"/>
</dbReference>
<dbReference type="PANTHER" id="PTHR30069">
    <property type="entry name" value="TONB-DEPENDENT OUTER MEMBRANE RECEPTOR"/>
    <property type="match status" value="1"/>
</dbReference>
<feature type="chain" id="PRO_5046268000" evidence="15">
    <location>
        <begin position="36"/>
        <end position="740"/>
    </location>
</feature>
<sequence>MEINTLKGLSLPPKKLAPVSLALAVAGVSSFSLQAEEKSASMDTVVVVASATPKSISDIPGTVWYVDQERIEEEARNGKSLGDILAATIPSLDVGSQGRTNYGQNLRGRSALVMIDGVSLNSSRSISRQFDSIDPFNIERIEVLSGATSVYGAGATGGVINIVTKKATQEGLHGETYLSGGSGFNNSDDYDGKIAQSISGGNEKARGRISAVYHDAGGKYDGNGDIIVPDTTQGSLQYNTTLDLMASGEINLTDTQTLSILAQYYDSQQDSPYGIYYGQNFAALADPSQIEVRKGFESDQQGGTERYMLNLNYLNTDFLSHQLMVQASYRKENMSFIPFIYGAYLAASEQDTEVVSLRMALLKDFGRFNLTYGVDGYIDSLDSSQTIFDPVTGAATGGLVNNSYATIGRYPGTEVASIAGFIQAEFNITDDWSVQGGYRYQYINNTIDDFVSGKAQTAIALGQATSADSIDGGSTDYNVGLFNLGTIYNINQANQVWANFSQGFDLADPAKYYGYGTYQPEANGHLTLVDSINVADTELEGMKTNSFEVGMRNQIGELSIQTAAYISLSDKVISNSSSNLSVTVEDSDKRVYGLETELNYWVTSNLQIGGSGHVVRTEEKDDNNDWVKTSVNYASASKASAWLGWYDDTFAARLQSNTMFDLTDDFDGELNGYTTVDLTTSVNLPVGSLGFGIQNLFDEDYTTVWGQRAQGFYSPYYGPASVFDYKGQGRTYMLSYQVKY</sequence>
<dbReference type="InterPro" id="IPR010916">
    <property type="entry name" value="TonB_box_CS"/>
</dbReference>
<evidence type="ECO:0000256" key="12">
    <source>
        <dbReference type="PROSITE-ProRule" id="PRU01360"/>
    </source>
</evidence>
<reference evidence="19" key="1">
    <citation type="journal article" date="2019" name="Int. J. Syst. Evol. Microbiol.">
        <title>The Global Catalogue of Microorganisms (GCM) 10K type strain sequencing project: providing services to taxonomists for standard genome sequencing and annotation.</title>
        <authorList>
            <consortium name="The Broad Institute Genomics Platform"/>
            <consortium name="The Broad Institute Genome Sequencing Center for Infectious Disease"/>
            <person name="Wu L."/>
            <person name="Ma J."/>
        </authorList>
    </citation>
    <scope>NUCLEOTIDE SEQUENCE [LARGE SCALE GENOMIC DNA]</scope>
    <source>
        <strain evidence="19">NBRC 111146</strain>
    </source>
</reference>
<dbReference type="Gene3D" id="2.170.130.10">
    <property type="entry name" value="TonB-dependent receptor, plug domain"/>
    <property type="match status" value="1"/>
</dbReference>
<evidence type="ECO:0000256" key="8">
    <source>
        <dbReference type="ARBA" id="ARBA00023077"/>
    </source>
</evidence>
<name>A0ABQ6ELH5_9VIBR</name>
<evidence type="ECO:0000256" key="15">
    <source>
        <dbReference type="SAM" id="SignalP"/>
    </source>
</evidence>
<feature type="domain" description="TonB-dependent receptor plug" evidence="17">
    <location>
        <begin position="56"/>
        <end position="159"/>
    </location>
</feature>
<keyword evidence="5 12" id="KW-0812">Transmembrane</keyword>
<keyword evidence="11 12" id="KW-0998">Cell outer membrane</keyword>
<feature type="signal peptide" evidence="15">
    <location>
        <begin position="1"/>
        <end position="35"/>
    </location>
</feature>
<keyword evidence="3 12" id="KW-0813">Transport</keyword>
<evidence type="ECO:0000256" key="10">
    <source>
        <dbReference type="ARBA" id="ARBA00023170"/>
    </source>
</evidence>
<dbReference type="InterPro" id="IPR000531">
    <property type="entry name" value="Beta-barrel_TonB"/>
</dbReference>
<evidence type="ECO:0000256" key="13">
    <source>
        <dbReference type="PROSITE-ProRule" id="PRU10143"/>
    </source>
</evidence>
<proteinExistence type="inferred from homology"/>
<dbReference type="CDD" id="cd01347">
    <property type="entry name" value="ligand_gated_channel"/>
    <property type="match status" value="1"/>
</dbReference>
<evidence type="ECO:0000256" key="2">
    <source>
        <dbReference type="ARBA" id="ARBA00009810"/>
    </source>
</evidence>
<keyword evidence="10 18" id="KW-0675">Receptor</keyword>
<dbReference type="NCBIfam" id="TIGR01783">
    <property type="entry name" value="TonB-siderophor"/>
    <property type="match status" value="1"/>
</dbReference>
<evidence type="ECO:0000313" key="19">
    <source>
        <dbReference type="Proteomes" id="UP001157156"/>
    </source>
</evidence>
<evidence type="ECO:0000256" key="3">
    <source>
        <dbReference type="ARBA" id="ARBA00022448"/>
    </source>
</evidence>
<dbReference type="InterPro" id="IPR037066">
    <property type="entry name" value="Plug_dom_sf"/>
</dbReference>
<dbReference type="InterPro" id="IPR039426">
    <property type="entry name" value="TonB-dep_rcpt-like"/>
</dbReference>
<comment type="subcellular location">
    <subcellularLocation>
        <location evidence="1 12">Cell outer membrane</location>
        <topology evidence="1 12">Multi-pass membrane protein</topology>
    </subcellularLocation>
</comment>